<evidence type="ECO:0000313" key="1">
    <source>
        <dbReference type="EMBL" id="OMO99600.1"/>
    </source>
</evidence>
<dbReference type="Proteomes" id="UP000187203">
    <property type="component" value="Unassembled WGS sequence"/>
</dbReference>
<gene>
    <name evidence="1" type="ORF">COLO4_13200</name>
</gene>
<dbReference type="EMBL" id="AWUE01015098">
    <property type="protein sequence ID" value="OMO99600.1"/>
    <property type="molecule type" value="Genomic_DNA"/>
</dbReference>
<protein>
    <submittedName>
        <fullName evidence="1">Uncharacterized protein</fullName>
    </submittedName>
</protein>
<sequence>MTAKSCRITILPSLSSDLPSASTKVTSKCLKKPSPKLSLWWSDLKIWPEKENKEQQTGNEAQEAAFW</sequence>
<organism evidence="1 2">
    <name type="scientific">Corchorus olitorius</name>
    <dbReference type="NCBI Taxonomy" id="93759"/>
    <lineage>
        <taxon>Eukaryota</taxon>
        <taxon>Viridiplantae</taxon>
        <taxon>Streptophyta</taxon>
        <taxon>Embryophyta</taxon>
        <taxon>Tracheophyta</taxon>
        <taxon>Spermatophyta</taxon>
        <taxon>Magnoliopsida</taxon>
        <taxon>eudicotyledons</taxon>
        <taxon>Gunneridae</taxon>
        <taxon>Pentapetalae</taxon>
        <taxon>rosids</taxon>
        <taxon>malvids</taxon>
        <taxon>Malvales</taxon>
        <taxon>Malvaceae</taxon>
        <taxon>Grewioideae</taxon>
        <taxon>Apeibeae</taxon>
        <taxon>Corchorus</taxon>
    </lineage>
</organism>
<name>A0A1R3JXQ4_9ROSI</name>
<proteinExistence type="predicted"/>
<dbReference type="AlphaFoldDB" id="A0A1R3JXQ4"/>
<evidence type="ECO:0000313" key="2">
    <source>
        <dbReference type="Proteomes" id="UP000187203"/>
    </source>
</evidence>
<comment type="caution">
    <text evidence="1">The sequence shown here is derived from an EMBL/GenBank/DDBJ whole genome shotgun (WGS) entry which is preliminary data.</text>
</comment>
<keyword evidence="2" id="KW-1185">Reference proteome</keyword>
<reference evidence="2" key="1">
    <citation type="submission" date="2013-09" db="EMBL/GenBank/DDBJ databases">
        <title>Corchorus olitorius genome sequencing.</title>
        <authorList>
            <person name="Alam M."/>
            <person name="Haque M.S."/>
            <person name="Islam M.S."/>
            <person name="Emdad E.M."/>
            <person name="Islam M.M."/>
            <person name="Ahmed B."/>
            <person name="Halim A."/>
            <person name="Hossen Q.M.M."/>
            <person name="Hossain M.Z."/>
            <person name="Ahmed R."/>
            <person name="Khan M.M."/>
            <person name="Islam R."/>
            <person name="Rashid M.M."/>
            <person name="Khan S.A."/>
            <person name="Rahman M.S."/>
            <person name="Alam M."/>
            <person name="Yahiya A.S."/>
            <person name="Khan M.S."/>
            <person name="Azam M.S."/>
            <person name="Haque T."/>
            <person name="Lashkar M.Z.H."/>
            <person name="Akhand A.I."/>
            <person name="Morshed G."/>
            <person name="Roy S."/>
            <person name="Uddin K.S."/>
            <person name="Rabeya T."/>
            <person name="Hossain A.S."/>
            <person name="Chowdhury A."/>
            <person name="Snigdha A.R."/>
            <person name="Mortoza M.S."/>
            <person name="Matin S.A."/>
            <person name="Hoque S.M.E."/>
            <person name="Islam M.K."/>
            <person name="Roy D.K."/>
            <person name="Haider R."/>
            <person name="Moosa M.M."/>
            <person name="Elias S.M."/>
            <person name="Hasan A.M."/>
            <person name="Jahan S."/>
            <person name="Shafiuddin M."/>
            <person name="Mahmood N."/>
            <person name="Shommy N.S."/>
        </authorList>
    </citation>
    <scope>NUCLEOTIDE SEQUENCE [LARGE SCALE GENOMIC DNA]</scope>
    <source>
        <strain evidence="2">cv. O-4</strain>
    </source>
</reference>
<accession>A0A1R3JXQ4</accession>